<keyword evidence="4" id="KW-0997">Cell inner membrane</keyword>
<dbReference type="Gene3D" id="3.40.50.300">
    <property type="entry name" value="P-loop containing nucleotide triphosphate hydrolases"/>
    <property type="match status" value="1"/>
</dbReference>
<keyword evidence="5" id="KW-0547">Nucleotide-binding</keyword>
<dbReference type="InterPro" id="IPR003593">
    <property type="entry name" value="AAA+_ATPase"/>
</dbReference>
<dbReference type="InterPro" id="IPR027417">
    <property type="entry name" value="P-loop_NTPase"/>
</dbReference>
<dbReference type="GO" id="GO:0140359">
    <property type="term" value="F:ABC-type transporter activity"/>
    <property type="evidence" value="ECO:0007669"/>
    <property type="project" value="InterPro"/>
</dbReference>
<evidence type="ECO:0000256" key="2">
    <source>
        <dbReference type="ARBA" id="ARBA00022475"/>
    </source>
</evidence>
<dbReference type="SUPFAM" id="SSF52540">
    <property type="entry name" value="P-loop containing nucleoside triphosphate hydrolases"/>
    <property type="match status" value="1"/>
</dbReference>
<evidence type="ECO:0000256" key="4">
    <source>
        <dbReference type="ARBA" id="ARBA00022519"/>
    </source>
</evidence>
<dbReference type="AlphaFoldDB" id="A0A0F9VAP0"/>
<feature type="domain" description="ABC transporter" evidence="9">
    <location>
        <begin position="24"/>
        <end position="261"/>
    </location>
</feature>
<evidence type="ECO:0000256" key="1">
    <source>
        <dbReference type="ARBA" id="ARBA00022448"/>
    </source>
</evidence>
<dbReference type="PROSITE" id="PS50893">
    <property type="entry name" value="ABC_TRANSPORTER_2"/>
    <property type="match status" value="1"/>
</dbReference>
<evidence type="ECO:0000256" key="5">
    <source>
        <dbReference type="ARBA" id="ARBA00022741"/>
    </source>
</evidence>
<evidence type="ECO:0000256" key="7">
    <source>
        <dbReference type="ARBA" id="ARBA00022967"/>
    </source>
</evidence>
<keyword evidence="3" id="KW-0500">Molybdenum</keyword>
<evidence type="ECO:0000256" key="3">
    <source>
        <dbReference type="ARBA" id="ARBA00022505"/>
    </source>
</evidence>
<dbReference type="GO" id="GO:0015098">
    <property type="term" value="F:molybdate ion transmembrane transporter activity"/>
    <property type="evidence" value="ECO:0007669"/>
    <property type="project" value="InterPro"/>
</dbReference>
<dbReference type="PROSITE" id="PS00211">
    <property type="entry name" value="ABC_TRANSPORTER_1"/>
    <property type="match status" value="1"/>
</dbReference>
<evidence type="ECO:0000259" key="10">
    <source>
        <dbReference type="PROSITE" id="PS51866"/>
    </source>
</evidence>
<dbReference type="Pfam" id="PF03459">
    <property type="entry name" value="TOBE"/>
    <property type="match status" value="1"/>
</dbReference>
<comment type="caution">
    <text evidence="11">The sequence shown here is derived from an EMBL/GenBank/DDBJ whole genome shotgun (WGS) entry which is preliminary data.</text>
</comment>
<dbReference type="Pfam" id="PF00005">
    <property type="entry name" value="ABC_tran"/>
    <property type="match status" value="1"/>
</dbReference>
<dbReference type="InterPro" id="IPR005116">
    <property type="entry name" value="Transp-assoc_OB_typ1"/>
</dbReference>
<dbReference type="InterPro" id="IPR017871">
    <property type="entry name" value="ABC_transporter-like_CS"/>
</dbReference>
<organism evidence="11">
    <name type="scientific">marine sediment metagenome</name>
    <dbReference type="NCBI Taxonomy" id="412755"/>
    <lineage>
        <taxon>unclassified sequences</taxon>
        <taxon>metagenomes</taxon>
        <taxon>ecological metagenomes</taxon>
    </lineage>
</organism>
<dbReference type="PROSITE" id="PS51866">
    <property type="entry name" value="MOP"/>
    <property type="match status" value="1"/>
</dbReference>
<dbReference type="GO" id="GO:0005524">
    <property type="term" value="F:ATP binding"/>
    <property type="evidence" value="ECO:0007669"/>
    <property type="project" value="UniProtKB-KW"/>
</dbReference>
<dbReference type="SMART" id="SM00382">
    <property type="entry name" value="AAA"/>
    <property type="match status" value="1"/>
</dbReference>
<name>A0A0F9VAP0_9ZZZZ</name>
<evidence type="ECO:0000256" key="8">
    <source>
        <dbReference type="ARBA" id="ARBA00023136"/>
    </source>
</evidence>
<dbReference type="SUPFAM" id="SSF50331">
    <property type="entry name" value="MOP-like"/>
    <property type="match status" value="1"/>
</dbReference>
<reference evidence="11" key="1">
    <citation type="journal article" date="2015" name="Nature">
        <title>Complex archaea that bridge the gap between prokaryotes and eukaryotes.</title>
        <authorList>
            <person name="Spang A."/>
            <person name="Saw J.H."/>
            <person name="Jorgensen S.L."/>
            <person name="Zaremba-Niedzwiedzka K."/>
            <person name="Martijn J."/>
            <person name="Lind A.E."/>
            <person name="van Eijk R."/>
            <person name="Schleper C."/>
            <person name="Guy L."/>
            <person name="Ettema T.J."/>
        </authorList>
    </citation>
    <scope>NUCLEOTIDE SEQUENCE</scope>
</reference>
<evidence type="ECO:0000256" key="6">
    <source>
        <dbReference type="ARBA" id="ARBA00022840"/>
    </source>
</evidence>
<dbReference type="InterPro" id="IPR008995">
    <property type="entry name" value="Mo/tungstate-bd_C_term_dom"/>
</dbReference>
<evidence type="ECO:0000259" key="9">
    <source>
        <dbReference type="PROSITE" id="PS50893"/>
    </source>
</evidence>
<evidence type="ECO:0000313" key="11">
    <source>
        <dbReference type="EMBL" id="KKN62873.1"/>
    </source>
</evidence>
<keyword evidence="8" id="KW-0472">Membrane</keyword>
<evidence type="ECO:0008006" key="12">
    <source>
        <dbReference type="Google" id="ProtNLM"/>
    </source>
</evidence>
<keyword evidence="7" id="KW-1278">Translocase</keyword>
<dbReference type="InterPro" id="IPR050334">
    <property type="entry name" value="Molybdenum_import_ModC"/>
</dbReference>
<dbReference type="InterPro" id="IPR003439">
    <property type="entry name" value="ABC_transporter-like_ATP-bd"/>
</dbReference>
<keyword evidence="2" id="KW-1003">Cell membrane</keyword>
<proteinExistence type="predicted"/>
<dbReference type="GO" id="GO:0016887">
    <property type="term" value="F:ATP hydrolysis activity"/>
    <property type="evidence" value="ECO:0007669"/>
    <property type="project" value="InterPro"/>
</dbReference>
<dbReference type="PANTHER" id="PTHR43514">
    <property type="entry name" value="ABC TRANSPORTER I FAMILY MEMBER 10"/>
    <property type="match status" value="1"/>
</dbReference>
<gene>
    <name evidence="11" type="ORF">LCGC14_0507720</name>
</gene>
<keyword evidence="6" id="KW-0067">ATP-binding</keyword>
<feature type="domain" description="Mop" evidence="10">
    <location>
        <begin position="320"/>
        <end position="385"/>
    </location>
</feature>
<sequence>MDKINEVPLLKQKQGEDIHARFLLQRSNSGPANSFNPTNSSMFTLDVEVNIASKGITAIFGQSGSGKTTLLRCIAGLEQAESGHLTVNGDVWQSEKVFLPTHKRPLGYVFQESSLFAHLTGQGNLAYAIKRSDVASSKALYDQVITLMGIESILQRYPNQLSGGERQRIAIARALLIQPRLLLMDEPLASLDFARKQEILPYLEKLQSSFDIPILYVSHSMDEVARLADQVVLLQHGKVMAQGSTSEVFSRIDLPLPMGNDASVVWQGKVVERDKQWHLARVACAGGDLWVHDVNDEMGEYVRVRILARDVSLTLTYHEDSSILNRLLVKVAEIESDDNNAEALVQLRAGNDYLLAHLTRRSIDHLQLKQGSRLWAQIKSVAIVR</sequence>
<dbReference type="InterPro" id="IPR011868">
    <property type="entry name" value="ModC_ABC_ATP-bd"/>
</dbReference>
<dbReference type="NCBIfam" id="TIGR02142">
    <property type="entry name" value="modC_ABC"/>
    <property type="match status" value="1"/>
</dbReference>
<keyword evidence="1" id="KW-0813">Transport</keyword>
<dbReference type="EMBL" id="LAZR01000610">
    <property type="protein sequence ID" value="KKN62873.1"/>
    <property type="molecule type" value="Genomic_DNA"/>
</dbReference>
<dbReference type="PANTHER" id="PTHR43514:SF10">
    <property type="entry name" value="MOLYBDENUM IMPORT ATP-BINDING PROTEIN MODC 2"/>
    <property type="match status" value="1"/>
</dbReference>
<dbReference type="Gene3D" id="2.40.50.100">
    <property type="match status" value="1"/>
</dbReference>
<accession>A0A0F9VAP0</accession>
<dbReference type="GO" id="GO:0016020">
    <property type="term" value="C:membrane"/>
    <property type="evidence" value="ECO:0007669"/>
    <property type="project" value="InterPro"/>
</dbReference>
<protein>
    <recommendedName>
        <fullName evidence="12">ABC transporter domain-containing protein</fullName>
    </recommendedName>
</protein>
<dbReference type="InterPro" id="IPR004606">
    <property type="entry name" value="Mop_domain"/>
</dbReference>